<dbReference type="AlphaFoldDB" id="A0A1H3LD16"/>
<dbReference type="InterPro" id="IPR006311">
    <property type="entry name" value="TAT_signal"/>
</dbReference>
<dbReference type="PANTHER" id="PTHR30024">
    <property type="entry name" value="ALIPHATIC SULFONATES-BINDING PROTEIN-RELATED"/>
    <property type="match status" value="1"/>
</dbReference>
<dbReference type="Gene3D" id="3.40.190.10">
    <property type="entry name" value="Periplasmic binding protein-like II"/>
    <property type="match status" value="2"/>
</dbReference>
<organism evidence="2 3">
    <name type="scientific">Delftia lacustris</name>
    <dbReference type="NCBI Taxonomy" id="558537"/>
    <lineage>
        <taxon>Bacteria</taxon>
        <taxon>Pseudomonadati</taxon>
        <taxon>Pseudomonadota</taxon>
        <taxon>Betaproteobacteria</taxon>
        <taxon>Burkholderiales</taxon>
        <taxon>Comamonadaceae</taxon>
        <taxon>Delftia</taxon>
    </lineage>
</organism>
<evidence type="ECO:0000313" key="3">
    <source>
        <dbReference type="Proteomes" id="UP000183417"/>
    </source>
</evidence>
<gene>
    <name evidence="2" type="ORF">SAMN05421547_106140</name>
</gene>
<reference evidence="2 3" key="1">
    <citation type="submission" date="2016-10" db="EMBL/GenBank/DDBJ databases">
        <authorList>
            <person name="de Groot N.N."/>
        </authorList>
    </citation>
    <scope>NUCLEOTIDE SEQUENCE [LARGE SCALE GENOMIC DNA]</scope>
    <source>
        <strain evidence="2 3">LMG 24775</strain>
    </source>
</reference>
<evidence type="ECO:0000313" key="2">
    <source>
        <dbReference type="EMBL" id="SDY62069.1"/>
    </source>
</evidence>
<evidence type="ECO:0000259" key="1">
    <source>
        <dbReference type="Pfam" id="PF09084"/>
    </source>
</evidence>
<dbReference type="GeneID" id="94690329"/>
<proteinExistence type="predicted"/>
<protein>
    <submittedName>
        <fullName evidence="2">NitT/TauT family transport system substrate-binding protein</fullName>
    </submittedName>
</protein>
<dbReference type="RefSeq" id="WP_074921503.1">
    <property type="nucleotide sequence ID" value="NZ_CP141274.1"/>
</dbReference>
<dbReference type="PANTHER" id="PTHR30024:SF21">
    <property type="entry name" value="ABC TRANSPORTER SUBSTRATE-BINDING PROTEIN"/>
    <property type="match status" value="1"/>
</dbReference>
<feature type="domain" description="SsuA/THI5-like" evidence="1">
    <location>
        <begin position="83"/>
        <end position="297"/>
    </location>
</feature>
<dbReference type="EMBL" id="FNPE01000006">
    <property type="protein sequence ID" value="SDY62069.1"/>
    <property type="molecule type" value="Genomic_DNA"/>
</dbReference>
<dbReference type="PROSITE" id="PS51318">
    <property type="entry name" value="TAT"/>
    <property type="match status" value="1"/>
</dbReference>
<dbReference type="Proteomes" id="UP000183417">
    <property type="component" value="Unassembled WGS sequence"/>
</dbReference>
<sequence>MTRKTQTEIDRTQGSRCAHGADCGAFGALDAPEATEPSLSRRTLIRAGAAAGALGSAAWFSGRAGAQPRQKITFAWSQASFCHSPIPVALERGFFERNGLDVELLNWGGSADQLLEALATGKADAGAGLIHRWIKPLEAGLDVKLIGSVHGGCLRLVGLKSAGVTLDPSTLKGKTIGVADLNSPAKQFYSIHLAKRGLDVDKDIEWRVYPADLLDVAAKKGEIQAIADGDPNLYLIEKRNPGTFLELGNSAKNEYAESICCVIGAGAKFARANKPAAASVVRALTQASDYIAENPNETAKIFAKYSPKVPVEDLQRLLAELTFKHHPHGKPLRDEVQAFAADFRTAGVLKKQTDPGRFASHITLDVLA</sequence>
<name>A0A1H3LD16_9BURK</name>
<dbReference type="Pfam" id="PF09084">
    <property type="entry name" value="NMT1"/>
    <property type="match status" value="1"/>
</dbReference>
<dbReference type="SUPFAM" id="SSF53850">
    <property type="entry name" value="Periplasmic binding protein-like II"/>
    <property type="match status" value="1"/>
</dbReference>
<accession>A0A1H3LD16</accession>
<dbReference type="InterPro" id="IPR015168">
    <property type="entry name" value="SsuA/THI5"/>
</dbReference>